<evidence type="ECO:0000256" key="1">
    <source>
        <dbReference type="SAM" id="MobiDB-lite"/>
    </source>
</evidence>
<dbReference type="AlphaFoldDB" id="L0KMM7"/>
<evidence type="ECO:0000313" key="2">
    <source>
        <dbReference type="EMBL" id="AGB45915.1"/>
    </source>
</evidence>
<sequence length="206" mass="21831">MRCGIEDPKSAAVPATVSEEPRPKATGIVPGRRLPKAMTREPGDLPSGMQESDRLAGFPGKEPDVDRDSSFSAETTDISSGGNHPLAGITVIVCASCRDETGSDAHPRAGELLAEDTRQAASGEKIRIRTVECLGNCKRRLSAAILRDGCWSYVFGDLTASSGADLVTGAKLFATSSDGLIPWRGRPDSLKRGLVARIPPLDMLKD</sequence>
<organism evidence="2 3">
    <name type="scientific">Mesorhizobium australicum (strain HAMBI 3006 / LMG 24608 / WSM2073)</name>
    <dbReference type="NCBI Taxonomy" id="754035"/>
    <lineage>
        <taxon>Bacteria</taxon>
        <taxon>Pseudomonadati</taxon>
        <taxon>Pseudomonadota</taxon>
        <taxon>Alphaproteobacteria</taxon>
        <taxon>Hyphomicrobiales</taxon>
        <taxon>Phyllobacteriaceae</taxon>
        <taxon>Mesorhizobium</taxon>
    </lineage>
</organism>
<feature type="region of interest" description="Disordered" evidence="1">
    <location>
        <begin position="1"/>
        <end position="79"/>
    </location>
</feature>
<protein>
    <submittedName>
        <fullName evidence="2">Putative metal-binding protein</fullName>
    </submittedName>
</protein>
<dbReference type="EMBL" id="CP003358">
    <property type="protein sequence ID" value="AGB45915.1"/>
    <property type="molecule type" value="Genomic_DNA"/>
</dbReference>
<dbReference type="KEGG" id="mam:Mesau_03553"/>
<gene>
    <name evidence="2" type="ordered locus">Mesau_03553</name>
</gene>
<dbReference type="Pfam" id="PF07845">
    <property type="entry name" value="DUF1636"/>
    <property type="match status" value="1"/>
</dbReference>
<keyword evidence="3" id="KW-1185">Reference proteome</keyword>
<proteinExistence type="predicted"/>
<evidence type="ECO:0000313" key="3">
    <source>
        <dbReference type="Proteomes" id="UP000010998"/>
    </source>
</evidence>
<accession>L0KMM7</accession>
<reference evidence="3" key="1">
    <citation type="submission" date="2012-02" db="EMBL/GenBank/DDBJ databases">
        <title>Complete sequence of Mesorhizobium australicum WSM2073.</title>
        <authorList>
            <person name="Lucas S."/>
            <person name="Han J."/>
            <person name="Lapidus A."/>
            <person name="Cheng J.-F."/>
            <person name="Goodwin L."/>
            <person name="Pitluck S."/>
            <person name="Peters L."/>
            <person name="Gu W."/>
            <person name="Detter J.C."/>
            <person name="Han C."/>
            <person name="Tapia R."/>
            <person name="Land M."/>
            <person name="Hauser L."/>
            <person name="Kyrpides N."/>
            <person name="Ivanova N."/>
            <person name="Pagani I."/>
            <person name="Reeve W.G."/>
            <person name="Howieson J.G."/>
            <person name="Tiwari R.P."/>
            <person name="O'Hara G.W."/>
            <person name="Atkins C.A."/>
            <person name="Ronson C.W."/>
            <person name="Nandasena K.G."/>
            <person name="Woyke T."/>
        </authorList>
    </citation>
    <scope>NUCLEOTIDE SEQUENCE [LARGE SCALE GENOMIC DNA]</scope>
    <source>
        <strain evidence="3">LMG 24608 / HAMBI 3006 / WSM2073</strain>
    </source>
</reference>
<dbReference type="STRING" id="754035.Mesau_03553"/>
<dbReference type="InterPro" id="IPR012863">
    <property type="entry name" value="DUF1636"/>
</dbReference>
<dbReference type="Proteomes" id="UP000010998">
    <property type="component" value="Chromosome"/>
</dbReference>
<name>L0KMM7_MESAW</name>
<dbReference type="eggNOG" id="COG5469">
    <property type="taxonomic scope" value="Bacteria"/>
</dbReference>
<feature type="compositionally biased region" description="Polar residues" evidence="1">
    <location>
        <begin position="70"/>
        <end position="79"/>
    </location>
</feature>
<dbReference type="HOGENOM" id="CLU_1395376_0_0_5"/>
<dbReference type="CDD" id="cd02980">
    <property type="entry name" value="TRX_Fd_family"/>
    <property type="match status" value="1"/>
</dbReference>